<name>A0A388LCY9_CHABU</name>
<keyword evidence="2" id="KW-1185">Reference proteome</keyword>
<evidence type="ECO:0000313" key="1">
    <source>
        <dbReference type="EMBL" id="GBG80181.1"/>
    </source>
</evidence>
<dbReference type="Proteomes" id="UP000265515">
    <property type="component" value="Unassembled WGS sequence"/>
</dbReference>
<proteinExistence type="predicted"/>
<dbReference type="Gramene" id="GBG80181">
    <property type="protein sequence ID" value="GBG80181"/>
    <property type="gene ID" value="CBR_g30547"/>
</dbReference>
<dbReference type="AlphaFoldDB" id="A0A388LCY9"/>
<protein>
    <submittedName>
        <fullName evidence="1">Uncharacterized protein</fullName>
    </submittedName>
</protein>
<dbReference type="EMBL" id="BFEA01000339">
    <property type="protein sequence ID" value="GBG80181.1"/>
    <property type="molecule type" value="Genomic_DNA"/>
</dbReference>
<comment type="caution">
    <text evidence="1">The sequence shown here is derived from an EMBL/GenBank/DDBJ whole genome shotgun (WGS) entry which is preliminary data.</text>
</comment>
<sequence length="344" mass="39666">MFWRTRQGLWVDDNRFWNETEGSRLYKIVNNTCNYLLCIIRGVHPPLLPRKIILPHSSIAQVTITDESQLHEAKERSSKVQRVILHVIHEWIFKSNSTPRGYTAAYGYLLQHVATDIPRAMWFAEEWSVCVSSAFCHFTLELDIQLPLWFVGLHIEDRPDDDELATYQEAMLQRLVSAFMSVVGAAKLQDGGRVSNERLKNVAEGMMDFMVVVMWLMRMLEDDLRSYYEASFFLQLVAKPTQLASMHRSFDARQHIKQAANIVAERLGKPLITLVIHPGLGVMRCEIHTRRKPAIARRCKTFRLNMTTMTTTSSRKHKEVRRPSLAEQTRCDGEASGRLGTMFV</sequence>
<gene>
    <name evidence="1" type="ORF">CBR_g30547</name>
</gene>
<accession>A0A388LCY9</accession>
<evidence type="ECO:0000313" key="2">
    <source>
        <dbReference type="Proteomes" id="UP000265515"/>
    </source>
</evidence>
<organism evidence="1 2">
    <name type="scientific">Chara braunii</name>
    <name type="common">Braun's stonewort</name>
    <dbReference type="NCBI Taxonomy" id="69332"/>
    <lineage>
        <taxon>Eukaryota</taxon>
        <taxon>Viridiplantae</taxon>
        <taxon>Streptophyta</taxon>
        <taxon>Charophyceae</taxon>
        <taxon>Charales</taxon>
        <taxon>Characeae</taxon>
        <taxon>Chara</taxon>
    </lineage>
</organism>
<reference evidence="1 2" key="1">
    <citation type="journal article" date="2018" name="Cell">
        <title>The Chara Genome: Secondary Complexity and Implications for Plant Terrestrialization.</title>
        <authorList>
            <person name="Nishiyama T."/>
            <person name="Sakayama H."/>
            <person name="Vries J.D."/>
            <person name="Buschmann H."/>
            <person name="Saint-Marcoux D."/>
            <person name="Ullrich K.K."/>
            <person name="Haas F.B."/>
            <person name="Vanderstraeten L."/>
            <person name="Becker D."/>
            <person name="Lang D."/>
            <person name="Vosolsobe S."/>
            <person name="Rombauts S."/>
            <person name="Wilhelmsson P.K.I."/>
            <person name="Janitza P."/>
            <person name="Kern R."/>
            <person name="Heyl A."/>
            <person name="Rumpler F."/>
            <person name="Villalobos L.I.A.C."/>
            <person name="Clay J.M."/>
            <person name="Skokan R."/>
            <person name="Toyoda A."/>
            <person name="Suzuki Y."/>
            <person name="Kagoshima H."/>
            <person name="Schijlen E."/>
            <person name="Tajeshwar N."/>
            <person name="Catarino B."/>
            <person name="Hetherington A.J."/>
            <person name="Saltykova A."/>
            <person name="Bonnot C."/>
            <person name="Breuninger H."/>
            <person name="Symeonidi A."/>
            <person name="Radhakrishnan G.V."/>
            <person name="Van Nieuwerburgh F."/>
            <person name="Deforce D."/>
            <person name="Chang C."/>
            <person name="Karol K.G."/>
            <person name="Hedrich R."/>
            <person name="Ulvskov P."/>
            <person name="Glockner G."/>
            <person name="Delwiche C.F."/>
            <person name="Petrasek J."/>
            <person name="Van de Peer Y."/>
            <person name="Friml J."/>
            <person name="Beilby M."/>
            <person name="Dolan L."/>
            <person name="Kohara Y."/>
            <person name="Sugano S."/>
            <person name="Fujiyama A."/>
            <person name="Delaux P.-M."/>
            <person name="Quint M."/>
            <person name="TheiBen G."/>
            <person name="Hagemann M."/>
            <person name="Harholt J."/>
            <person name="Dunand C."/>
            <person name="Zachgo S."/>
            <person name="Langdale J."/>
            <person name="Maumus F."/>
            <person name="Straeten D.V.D."/>
            <person name="Gould S.B."/>
            <person name="Rensing S.A."/>
        </authorList>
    </citation>
    <scope>NUCLEOTIDE SEQUENCE [LARGE SCALE GENOMIC DNA]</scope>
    <source>
        <strain evidence="1 2">S276</strain>
    </source>
</reference>